<dbReference type="PANTHER" id="PTHR30352:SF5">
    <property type="entry name" value="PYRUVATE FORMATE-LYASE 1-ACTIVATING ENZYME"/>
    <property type="match status" value="1"/>
</dbReference>
<evidence type="ECO:0000256" key="4">
    <source>
        <dbReference type="ARBA" id="ARBA00022485"/>
    </source>
</evidence>
<evidence type="ECO:0000259" key="11">
    <source>
        <dbReference type="PROSITE" id="PS51918"/>
    </source>
</evidence>
<evidence type="ECO:0000256" key="1">
    <source>
        <dbReference type="ARBA" id="ARBA00003141"/>
    </source>
</evidence>
<proteinExistence type="inferred from homology"/>
<keyword evidence="8 10" id="KW-0408">Iron</keyword>
<evidence type="ECO:0000313" key="12">
    <source>
        <dbReference type="EMBL" id="MFD2693132.1"/>
    </source>
</evidence>
<evidence type="ECO:0000256" key="3">
    <source>
        <dbReference type="ARBA" id="ARBA00021356"/>
    </source>
</evidence>
<evidence type="ECO:0000256" key="7">
    <source>
        <dbReference type="ARBA" id="ARBA00023002"/>
    </source>
</evidence>
<evidence type="ECO:0000256" key="9">
    <source>
        <dbReference type="ARBA" id="ARBA00023014"/>
    </source>
</evidence>
<dbReference type="CDD" id="cd01335">
    <property type="entry name" value="Radical_SAM"/>
    <property type="match status" value="1"/>
</dbReference>
<dbReference type="PROSITE" id="PS01087">
    <property type="entry name" value="RADICAL_ACTIVATING"/>
    <property type="match status" value="1"/>
</dbReference>
<dbReference type="InterPro" id="IPR007197">
    <property type="entry name" value="rSAM"/>
</dbReference>
<keyword evidence="12" id="KW-0670">Pyruvate</keyword>
<comment type="function">
    <text evidence="1 10">Activation of pyruvate formate-lyase under anaerobic conditions by generation of an organic free radical, using S-adenosylmethionine and reduced flavodoxin as cosubstrates to produce 5'-deoxy-adenosine.</text>
</comment>
<dbReference type="InterPro" id="IPR058240">
    <property type="entry name" value="rSAM_sf"/>
</dbReference>
<organism evidence="12 13">
    <name type="scientific">Sporolactobacillus shoreicorticis</name>
    <dbReference type="NCBI Taxonomy" id="1923877"/>
    <lineage>
        <taxon>Bacteria</taxon>
        <taxon>Bacillati</taxon>
        <taxon>Bacillota</taxon>
        <taxon>Bacilli</taxon>
        <taxon>Bacillales</taxon>
        <taxon>Sporolactobacillaceae</taxon>
        <taxon>Sporolactobacillus</taxon>
    </lineage>
</organism>
<dbReference type="InterPro" id="IPR012839">
    <property type="entry name" value="Organic_radical_activase"/>
</dbReference>
<dbReference type="SUPFAM" id="SSF102114">
    <property type="entry name" value="Radical SAM enzymes"/>
    <property type="match status" value="1"/>
</dbReference>
<evidence type="ECO:0000256" key="2">
    <source>
        <dbReference type="ARBA" id="ARBA00009777"/>
    </source>
</evidence>
<dbReference type="NCBIfam" id="TIGR02493">
    <property type="entry name" value="PFLA"/>
    <property type="match status" value="1"/>
</dbReference>
<dbReference type="EC" id="1.97.1.4" evidence="10"/>
<dbReference type="InterPro" id="IPR034457">
    <property type="entry name" value="Organic_radical-activating"/>
</dbReference>
<keyword evidence="6 10" id="KW-0479">Metal-binding</keyword>
<comment type="similarity">
    <text evidence="2 10">Belongs to the organic radical-activating enzymes family.</text>
</comment>
<comment type="cofactor">
    <cofactor evidence="10">
        <name>[4Fe-4S] cluster</name>
        <dbReference type="ChEBI" id="CHEBI:49883"/>
    </cofactor>
    <text evidence="10">Binds 1 [4Fe-4S] cluster. The cluster is coordinated with 3 cysteines and an exchangeable S-adenosyl-L-methionine.</text>
</comment>
<sequence>MTTEQKETNHHTILGCIHSTESFGAVDGPGIRFVVFVQGCRMRCMYCHNPDTWRIGTGVRATADQVLSEALPYRSFWGSDGGITISGGEVLLQPEFAIDLFTQAKKLGIHTCLDTSGQPFTRQQPFFVMFKELMNVTDLLLVDIKEIDPEKHRKLTGFDNANILDMCRYLSDIGKPVWIRHVLVPGWTDDNKDLIALGTFIKTLNNVERVEVLPYHTLGIEKYHRLGIRYRLEGTEPPTEQQIQHAERLLNIRN</sequence>
<dbReference type="SFLD" id="SFLDG01066">
    <property type="entry name" value="organic_radical-activating_enz"/>
    <property type="match status" value="1"/>
</dbReference>
<feature type="domain" description="Radical SAM core" evidence="11">
    <location>
        <begin position="26"/>
        <end position="253"/>
    </location>
</feature>
<keyword evidence="10" id="KW-0963">Cytoplasm</keyword>
<evidence type="ECO:0000256" key="6">
    <source>
        <dbReference type="ARBA" id="ARBA00022723"/>
    </source>
</evidence>
<dbReference type="PANTHER" id="PTHR30352">
    <property type="entry name" value="PYRUVATE FORMATE-LYASE-ACTIVATING ENZYME"/>
    <property type="match status" value="1"/>
</dbReference>
<evidence type="ECO:0000256" key="10">
    <source>
        <dbReference type="RuleBase" id="RU362053"/>
    </source>
</evidence>
<evidence type="ECO:0000256" key="5">
    <source>
        <dbReference type="ARBA" id="ARBA00022691"/>
    </source>
</evidence>
<keyword evidence="9 10" id="KW-0411">Iron-sulfur</keyword>
<dbReference type="InterPro" id="IPR013785">
    <property type="entry name" value="Aldolase_TIM"/>
</dbReference>
<gene>
    <name evidence="12" type="primary">pflA</name>
    <name evidence="12" type="ORF">ACFSUE_05725</name>
</gene>
<comment type="caution">
    <text evidence="12">The sequence shown here is derived from an EMBL/GenBank/DDBJ whole genome shotgun (WGS) entry which is preliminary data.</text>
</comment>
<dbReference type="Proteomes" id="UP001597399">
    <property type="component" value="Unassembled WGS sequence"/>
</dbReference>
<name>A0ABW5S0L7_9BACL</name>
<protein>
    <recommendedName>
        <fullName evidence="3 10">Pyruvate formate-lyase-activating enzyme</fullName>
        <ecNumber evidence="10">1.97.1.4</ecNumber>
    </recommendedName>
</protein>
<keyword evidence="13" id="KW-1185">Reference proteome</keyword>
<keyword evidence="4 10" id="KW-0004">4Fe-4S</keyword>
<dbReference type="InterPro" id="IPR012838">
    <property type="entry name" value="PFL1_activating"/>
</dbReference>
<dbReference type="GO" id="GO:0043365">
    <property type="term" value="F:[formate-C-acetyltransferase]-activating enzyme activity"/>
    <property type="evidence" value="ECO:0007669"/>
    <property type="project" value="UniProtKB-EC"/>
</dbReference>
<dbReference type="Gene3D" id="3.20.20.70">
    <property type="entry name" value="Aldolase class I"/>
    <property type="match status" value="1"/>
</dbReference>
<keyword evidence="5 10" id="KW-0949">S-adenosyl-L-methionine</keyword>
<dbReference type="Pfam" id="PF04055">
    <property type="entry name" value="Radical_SAM"/>
    <property type="match status" value="1"/>
</dbReference>
<dbReference type="PROSITE" id="PS51918">
    <property type="entry name" value="RADICAL_SAM"/>
    <property type="match status" value="1"/>
</dbReference>
<comment type="catalytic activity">
    <reaction evidence="10">
        <text>glycyl-[formate C-acetyltransferase] + reduced [flavodoxin] + S-adenosyl-L-methionine = glycin-2-yl radical-[formate C-acetyltransferase] + semiquinone [flavodoxin] + 5'-deoxyadenosine + L-methionine + H(+)</text>
        <dbReference type="Rhea" id="RHEA:19225"/>
        <dbReference type="Rhea" id="RHEA-COMP:10622"/>
        <dbReference type="Rhea" id="RHEA-COMP:12190"/>
        <dbReference type="Rhea" id="RHEA-COMP:12191"/>
        <dbReference type="Rhea" id="RHEA-COMP:14480"/>
        <dbReference type="ChEBI" id="CHEBI:15378"/>
        <dbReference type="ChEBI" id="CHEBI:17319"/>
        <dbReference type="ChEBI" id="CHEBI:29947"/>
        <dbReference type="ChEBI" id="CHEBI:32722"/>
        <dbReference type="ChEBI" id="CHEBI:57618"/>
        <dbReference type="ChEBI" id="CHEBI:57844"/>
        <dbReference type="ChEBI" id="CHEBI:59789"/>
        <dbReference type="ChEBI" id="CHEBI:140311"/>
        <dbReference type="EC" id="1.97.1.4"/>
    </reaction>
</comment>
<dbReference type="SFLD" id="SFLDS00029">
    <property type="entry name" value="Radical_SAM"/>
    <property type="match status" value="1"/>
</dbReference>
<accession>A0ABW5S0L7</accession>
<evidence type="ECO:0000313" key="13">
    <source>
        <dbReference type="Proteomes" id="UP001597399"/>
    </source>
</evidence>
<reference evidence="13" key="1">
    <citation type="journal article" date="2019" name="Int. J. Syst. Evol. Microbiol.">
        <title>The Global Catalogue of Microorganisms (GCM) 10K type strain sequencing project: providing services to taxonomists for standard genome sequencing and annotation.</title>
        <authorList>
            <consortium name="The Broad Institute Genomics Platform"/>
            <consortium name="The Broad Institute Genome Sequencing Center for Infectious Disease"/>
            <person name="Wu L."/>
            <person name="Ma J."/>
        </authorList>
    </citation>
    <scope>NUCLEOTIDE SEQUENCE [LARGE SCALE GENOMIC DNA]</scope>
    <source>
        <strain evidence="13">TISTR 2466</strain>
    </source>
</reference>
<dbReference type="RefSeq" id="WP_253058453.1">
    <property type="nucleotide sequence ID" value="NZ_JAMXWM010000002.1"/>
</dbReference>
<dbReference type="InterPro" id="IPR001989">
    <property type="entry name" value="Radical_activat_CS"/>
</dbReference>
<dbReference type="PIRSF" id="PIRSF000371">
    <property type="entry name" value="PFL_act_enz"/>
    <property type="match status" value="1"/>
</dbReference>
<keyword evidence="7 10" id="KW-0560">Oxidoreductase</keyword>
<evidence type="ECO:0000256" key="8">
    <source>
        <dbReference type="ARBA" id="ARBA00023004"/>
    </source>
</evidence>
<dbReference type="EMBL" id="JBHUMQ010000015">
    <property type="protein sequence ID" value="MFD2693132.1"/>
    <property type="molecule type" value="Genomic_DNA"/>
</dbReference>
<comment type="subcellular location">
    <subcellularLocation>
        <location evidence="10">Cytoplasm</location>
    </subcellularLocation>
</comment>